<feature type="transmembrane region" description="Helical" evidence="5">
    <location>
        <begin position="67"/>
        <end position="89"/>
    </location>
</feature>
<dbReference type="EMBL" id="WCTY01000017">
    <property type="protein sequence ID" value="KAB4183873.1"/>
    <property type="molecule type" value="Genomic_DNA"/>
</dbReference>
<dbReference type="PANTHER" id="PTHR37422">
    <property type="entry name" value="TEICHURONIC ACID BIOSYNTHESIS PROTEIN TUAE"/>
    <property type="match status" value="1"/>
</dbReference>
<name>A0A1Y3V219_BACUN</name>
<evidence type="ECO:0000313" key="11">
    <source>
        <dbReference type="Proteomes" id="UP000283601"/>
    </source>
</evidence>
<feature type="transmembrane region" description="Helical" evidence="5">
    <location>
        <begin position="365"/>
        <end position="381"/>
    </location>
</feature>
<dbReference type="InterPro" id="IPR051533">
    <property type="entry name" value="WaaL-like"/>
</dbReference>
<feature type="transmembrane region" description="Helical" evidence="5">
    <location>
        <begin position="130"/>
        <end position="155"/>
    </location>
</feature>
<evidence type="ECO:0000256" key="5">
    <source>
        <dbReference type="SAM" id="Phobius"/>
    </source>
</evidence>
<evidence type="ECO:0000259" key="6">
    <source>
        <dbReference type="Pfam" id="PF04932"/>
    </source>
</evidence>
<dbReference type="EMBL" id="QSJZ01000013">
    <property type="protein sequence ID" value="RHE21819.1"/>
    <property type="molecule type" value="Genomic_DNA"/>
</dbReference>
<sequence>MKLFRINIISFRNWIMHLFLCLLIIFDLRTYLVTGSGISIITSGLIFFYLVCYLYLCVLYPKIYIRFFDVIVFLFLCIYGARVYVNIYIDGIYNTIFENNITYIVYFFLLAALPYQACRRIPFSKIHIETLLVILFVFYFLALIYSFSNVMTSIAMKTYVGNEGRFEANAMLDTIGYGHLGLTLVLISFSLLICHHKKLIIGILGGLGILCGALSIILANSRSPMLALLVCLIIIFSNRISFRLLLLISILVSLFVIYIDEINIFFQEVFKSQFIDRFLTIFKGDGNGMSGRNIYYNQGWAIFSDNPLLGQSFLLTSGDIKGDYVHNSFLESLMAGGLLGGILYIIMTLWGVTCSYKLINNRSRYIFFALFFIQMLTYSLFSRSFIALPLYWVSLSSVFSIYQLEYGKS</sequence>
<dbReference type="Pfam" id="PF04932">
    <property type="entry name" value="Wzy_C"/>
    <property type="match status" value="1"/>
</dbReference>
<dbReference type="PANTHER" id="PTHR37422:SF13">
    <property type="entry name" value="LIPOPOLYSACCHARIDE BIOSYNTHESIS PROTEIN PA4999-RELATED"/>
    <property type="match status" value="1"/>
</dbReference>
<reference evidence="9 11" key="3">
    <citation type="submission" date="2018-08" db="EMBL/GenBank/DDBJ databases">
        <title>A genome reference for cultivated species of the human gut microbiota.</title>
        <authorList>
            <person name="Zou Y."/>
            <person name="Xue W."/>
            <person name="Luo G."/>
        </authorList>
    </citation>
    <scope>NUCLEOTIDE SEQUENCE [LARGE SCALE GENOMIC DNA]</scope>
    <source>
        <strain evidence="9 11">AM29-12AC</strain>
    </source>
</reference>
<evidence type="ECO:0000256" key="4">
    <source>
        <dbReference type="ARBA" id="ARBA00023136"/>
    </source>
</evidence>
<feature type="transmembrane region" description="Helical" evidence="5">
    <location>
        <begin position="101"/>
        <end position="118"/>
    </location>
</feature>
<comment type="caution">
    <text evidence="8">The sequence shown here is derived from an EMBL/GenBank/DDBJ whole genome shotgun (WGS) entry which is preliminary data.</text>
</comment>
<dbReference type="EMBL" id="NFHS01000007">
    <property type="protein sequence ID" value="OUN53448.1"/>
    <property type="molecule type" value="Genomic_DNA"/>
</dbReference>
<keyword evidence="7" id="KW-0436">Ligase</keyword>
<evidence type="ECO:0000256" key="3">
    <source>
        <dbReference type="ARBA" id="ARBA00022989"/>
    </source>
</evidence>
<feature type="transmembrane region" description="Helical" evidence="5">
    <location>
        <begin position="175"/>
        <end position="194"/>
    </location>
</feature>
<feature type="transmembrane region" description="Helical" evidence="5">
    <location>
        <begin position="38"/>
        <end position="60"/>
    </location>
</feature>
<accession>A0A1Y3V219</accession>
<feature type="transmembrane region" description="Helical" evidence="5">
    <location>
        <begin position="224"/>
        <end position="240"/>
    </location>
</feature>
<gene>
    <name evidence="8" type="ORF">B5G17_13900</name>
    <name evidence="9" type="ORF">DW758_14810</name>
    <name evidence="7" type="ORF">GAQ44_10160</name>
</gene>
<proteinExistence type="predicted"/>
<comment type="subcellular location">
    <subcellularLocation>
        <location evidence="1">Membrane</location>
        <topology evidence="1">Multi-pass membrane protein</topology>
    </subcellularLocation>
</comment>
<evidence type="ECO:0000313" key="8">
    <source>
        <dbReference type="EMBL" id="OUN53448.1"/>
    </source>
</evidence>
<feature type="domain" description="O-antigen ligase-related" evidence="6">
    <location>
        <begin position="208"/>
        <end position="345"/>
    </location>
</feature>
<evidence type="ECO:0000256" key="2">
    <source>
        <dbReference type="ARBA" id="ARBA00022692"/>
    </source>
</evidence>
<feature type="transmembrane region" description="Helical" evidence="5">
    <location>
        <begin position="333"/>
        <end position="353"/>
    </location>
</feature>
<dbReference type="GO" id="GO:0016874">
    <property type="term" value="F:ligase activity"/>
    <property type="evidence" value="ECO:0007669"/>
    <property type="project" value="UniProtKB-KW"/>
</dbReference>
<evidence type="ECO:0000313" key="7">
    <source>
        <dbReference type="EMBL" id="KAB4183873.1"/>
    </source>
</evidence>
<dbReference type="Proteomes" id="UP000283601">
    <property type="component" value="Unassembled WGS sequence"/>
</dbReference>
<dbReference type="InterPro" id="IPR007016">
    <property type="entry name" value="O-antigen_ligase-rel_domated"/>
</dbReference>
<feature type="transmembrane region" description="Helical" evidence="5">
    <location>
        <begin position="245"/>
        <end position="266"/>
    </location>
</feature>
<feature type="transmembrane region" description="Helical" evidence="5">
    <location>
        <begin position="199"/>
        <end position="218"/>
    </location>
</feature>
<reference evidence="10" key="1">
    <citation type="submission" date="2017-04" db="EMBL/GenBank/DDBJ databases">
        <title>Function of individual gut microbiota members based on whole genome sequencing of pure cultures obtained from chicken caecum.</title>
        <authorList>
            <person name="Medvecky M."/>
            <person name="Cejkova D."/>
            <person name="Polansky O."/>
            <person name="Karasova D."/>
            <person name="Kubasova T."/>
            <person name="Cizek A."/>
            <person name="Rychlik I."/>
        </authorList>
    </citation>
    <scope>NUCLEOTIDE SEQUENCE [LARGE SCALE GENOMIC DNA]</scope>
    <source>
        <strain evidence="10">An67</strain>
    </source>
</reference>
<evidence type="ECO:0000313" key="12">
    <source>
        <dbReference type="Proteomes" id="UP000487221"/>
    </source>
</evidence>
<evidence type="ECO:0000313" key="10">
    <source>
        <dbReference type="Proteomes" id="UP000196329"/>
    </source>
</evidence>
<evidence type="ECO:0000313" key="9">
    <source>
        <dbReference type="EMBL" id="RHE21819.1"/>
    </source>
</evidence>
<reference evidence="8" key="2">
    <citation type="journal article" date="2018" name="BMC Genomics">
        <title>Whole genome sequencing and function prediction of 133 gut anaerobes isolated from chicken caecum in pure cultures.</title>
        <authorList>
            <person name="Medvecky M."/>
            <person name="Cejkova D."/>
            <person name="Polansky O."/>
            <person name="Karasova D."/>
            <person name="Kubasova T."/>
            <person name="Cizek A."/>
            <person name="Rychlik I."/>
        </authorList>
    </citation>
    <scope>NUCLEOTIDE SEQUENCE</scope>
    <source>
        <strain evidence="8">An67</strain>
    </source>
</reference>
<dbReference type="AlphaFoldDB" id="A0A1Y3V219"/>
<evidence type="ECO:0000256" key="1">
    <source>
        <dbReference type="ARBA" id="ARBA00004141"/>
    </source>
</evidence>
<dbReference type="GO" id="GO:0016020">
    <property type="term" value="C:membrane"/>
    <property type="evidence" value="ECO:0007669"/>
    <property type="project" value="UniProtKB-SubCell"/>
</dbReference>
<keyword evidence="2 5" id="KW-0812">Transmembrane</keyword>
<reference evidence="7 12" key="4">
    <citation type="journal article" date="2019" name="Nat. Med.">
        <title>A library of human gut bacterial isolates paired with longitudinal multiomics data enables mechanistic microbiome research.</title>
        <authorList>
            <person name="Poyet M."/>
            <person name="Groussin M."/>
            <person name="Gibbons S.M."/>
            <person name="Avila-Pacheco J."/>
            <person name="Jiang X."/>
            <person name="Kearney S.M."/>
            <person name="Perrotta A.R."/>
            <person name="Berdy B."/>
            <person name="Zhao S."/>
            <person name="Lieberman T.D."/>
            <person name="Swanson P.K."/>
            <person name="Smith M."/>
            <person name="Roesemann S."/>
            <person name="Alexander J.E."/>
            <person name="Rich S.A."/>
            <person name="Livny J."/>
            <person name="Vlamakis H."/>
            <person name="Clish C."/>
            <person name="Bullock K."/>
            <person name="Deik A."/>
            <person name="Scott J."/>
            <person name="Pierce K.A."/>
            <person name="Xavier R.J."/>
            <person name="Alm E.J."/>
        </authorList>
    </citation>
    <scope>NUCLEOTIDE SEQUENCE [LARGE SCALE GENOMIC DNA]</scope>
    <source>
        <strain evidence="7 12">BIOML-A19</strain>
    </source>
</reference>
<dbReference type="Proteomes" id="UP000196329">
    <property type="component" value="Unassembled WGS sequence"/>
</dbReference>
<dbReference type="Proteomes" id="UP000487221">
    <property type="component" value="Unassembled WGS sequence"/>
</dbReference>
<organism evidence="8 10">
    <name type="scientific">Bacteroides uniformis</name>
    <dbReference type="NCBI Taxonomy" id="820"/>
    <lineage>
        <taxon>Bacteria</taxon>
        <taxon>Pseudomonadati</taxon>
        <taxon>Bacteroidota</taxon>
        <taxon>Bacteroidia</taxon>
        <taxon>Bacteroidales</taxon>
        <taxon>Bacteroidaceae</taxon>
        <taxon>Bacteroides</taxon>
    </lineage>
</organism>
<keyword evidence="3 5" id="KW-1133">Transmembrane helix</keyword>
<protein>
    <submittedName>
        <fullName evidence="9">O-antigen ligase domain-containing protein</fullName>
    </submittedName>
    <submittedName>
        <fullName evidence="7">O-antigen ligase family protein</fullName>
    </submittedName>
</protein>
<keyword evidence="4 5" id="KW-0472">Membrane</keyword>
<feature type="transmembrane region" description="Helical" evidence="5">
    <location>
        <begin position="12"/>
        <end position="32"/>
    </location>
</feature>